<dbReference type="PANTHER" id="PTHR46890">
    <property type="entry name" value="NON-LTR RETROLELEMENT REVERSE TRANSCRIPTASE-LIKE PROTEIN-RELATED"/>
    <property type="match status" value="1"/>
</dbReference>
<feature type="domain" description="Reverse transcriptase" evidence="1">
    <location>
        <begin position="268"/>
        <end position="368"/>
    </location>
</feature>
<dbReference type="Pfam" id="PF00078">
    <property type="entry name" value="RVT_1"/>
    <property type="match status" value="1"/>
</dbReference>
<organism evidence="3 4">
    <name type="scientific">Gossypium trilobum</name>
    <dbReference type="NCBI Taxonomy" id="34281"/>
    <lineage>
        <taxon>Eukaryota</taxon>
        <taxon>Viridiplantae</taxon>
        <taxon>Streptophyta</taxon>
        <taxon>Embryophyta</taxon>
        <taxon>Tracheophyta</taxon>
        <taxon>Spermatophyta</taxon>
        <taxon>Magnoliopsida</taxon>
        <taxon>eudicotyledons</taxon>
        <taxon>Gunneridae</taxon>
        <taxon>Pentapetalae</taxon>
        <taxon>rosids</taxon>
        <taxon>malvids</taxon>
        <taxon>Malvales</taxon>
        <taxon>Malvaceae</taxon>
        <taxon>Malvoideae</taxon>
        <taxon>Gossypium</taxon>
    </lineage>
</organism>
<keyword evidence="4" id="KW-1185">Reference proteome</keyword>
<dbReference type="AlphaFoldDB" id="A0A7J9DDI7"/>
<protein>
    <recommendedName>
        <fullName evidence="5">Reverse transcriptase domain-containing protein</fullName>
    </recommendedName>
</protein>
<evidence type="ECO:0000259" key="1">
    <source>
        <dbReference type="Pfam" id="PF00078"/>
    </source>
</evidence>
<dbReference type="EMBL" id="JABEZW010000001">
    <property type="protein sequence ID" value="MBA0758525.1"/>
    <property type="molecule type" value="Genomic_DNA"/>
</dbReference>
<dbReference type="InterPro" id="IPR026960">
    <property type="entry name" value="RVT-Znf"/>
</dbReference>
<proteinExistence type="predicted"/>
<gene>
    <name evidence="3" type="ORF">Gotri_021509</name>
</gene>
<dbReference type="InterPro" id="IPR000477">
    <property type="entry name" value="RT_dom"/>
</dbReference>
<dbReference type="Pfam" id="PF13966">
    <property type="entry name" value="zf-RVT"/>
    <property type="match status" value="1"/>
</dbReference>
<evidence type="ECO:0000259" key="2">
    <source>
        <dbReference type="Pfam" id="PF13966"/>
    </source>
</evidence>
<evidence type="ECO:0008006" key="5">
    <source>
        <dbReference type="Google" id="ProtNLM"/>
    </source>
</evidence>
<evidence type="ECO:0000313" key="4">
    <source>
        <dbReference type="Proteomes" id="UP000593568"/>
    </source>
</evidence>
<sequence length="818" mass="95100">MGSKPCDNFKDPKLLFKYDGCWAKDKEAREIINRIWTENNMDILNKMDRVHEDLGPWQYKRCRRMKNQIRGLERKIDKLVDGPNRGNTSNTLKSVRLKLGHLYAVDEGYWAQMARIKWLTEGDKNTHYFHVRATGRKKKNNIEKLKDSNSSWQHDKRDICKVAWDYFNDLFKSTTASNDEPDLYYIQACITENMNSRLERDFINDEITATFNQNDPRKAPRIYDLCFFKEHWEVVGKDIIKLCHEVLKGNKDVACLTDTFLVLIPKIKDPIDMTNFHPISLCRVVYKIISEVLANCLKEVLPWSISQNQSVFVSGRMIHDNIIIAHEFMHYLQSSKNGPNKGFIIKLDMSTAYDRIEWNLLEKVMIKLGQSINLDKSMVFFSRNTLMSQRDYLGGLLNMKVVDKLDNYLGLPLPIGKKKSIAFQSIIEDIQSKISRMWWRGNDKSRSWSMLAWERVWQLNTCKDTLCFHVLSAKYFPNGDIFEPKCIDKPSYTWQSIATAAIMLKNGFSWMVGVGNNIGIRRDNWGFKGLTSDSIYPSRLPIQEQKVCDLWNINNVGQNENRVNEIYGKNMGEQICKIPIIANGPNNQRVWFHNPHRFYTSKLPYSWMLLKQVCYGPHRIFWRTIWKLQTLPKTRIFCWRVAHDILPTYEKISTIRQEFKSDFPRCGACNETLIHALKDCPTAREILVLGGLNNNLQLEEAKVVWERAATLCHDFRIHNLLNKPLLPVITADKKWTKPPYGIVKINFDATVLMKKMGYGMLARDSDGFVLGEGAGVIDTDMQTEWAELKAFEESLNCANPLTFPTWCLKLIASVWSTE</sequence>
<dbReference type="Proteomes" id="UP000593568">
    <property type="component" value="Unassembled WGS sequence"/>
</dbReference>
<accession>A0A7J9DDI7</accession>
<dbReference type="InterPro" id="IPR052343">
    <property type="entry name" value="Retrotransposon-Effector_Assoc"/>
</dbReference>
<reference evidence="3 4" key="1">
    <citation type="journal article" date="2019" name="Genome Biol. Evol.">
        <title>Insights into the evolution of the New World diploid cottons (Gossypium, subgenus Houzingenia) based on genome sequencing.</title>
        <authorList>
            <person name="Grover C.E."/>
            <person name="Arick M.A. 2nd"/>
            <person name="Thrash A."/>
            <person name="Conover J.L."/>
            <person name="Sanders W.S."/>
            <person name="Peterson D.G."/>
            <person name="Frelichowski J.E."/>
            <person name="Scheffler J.A."/>
            <person name="Scheffler B.E."/>
            <person name="Wendel J.F."/>
        </authorList>
    </citation>
    <scope>NUCLEOTIDE SEQUENCE [LARGE SCALE GENOMIC DNA]</scope>
    <source>
        <strain evidence="3">8</strain>
        <tissue evidence="3">Leaf</tissue>
    </source>
</reference>
<dbReference type="PANTHER" id="PTHR46890:SF48">
    <property type="entry name" value="RNA-DIRECTED DNA POLYMERASE"/>
    <property type="match status" value="1"/>
</dbReference>
<feature type="domain" description="Reverse transcriptase zinc-binding" evidence="2">
    <location>
        <begin position="614"/>
        <end position="686"/>
    </location>
</feature>
<evidence type="ECO:0000313" key="3">
    <source>
        <dbReference type="EMBL" id="MBA0758525.1"/>
    </source>
</evidence>
<comment type="caution">
    <text evidence="3">The sequence shown here is derived from an EMBL/GenBank/DDBJ whole genome shotgun (WGS) entry which is preliminary data.</text>
</comment>
<name>A0A7J9DDI7_9ROSI</name>